<evidence type="ECO:0000259" key="1">
    <source>
        <dbReference type="Pfam" id="PF14280"/>
    </source>
</evidence>
<dbReference type="EMBL" id="MIGY01000002">
    <property type="protein sequence ID" value="PPU08130.1"/>
    <property type="molecule type" value="Genomic_DNA"/>
</dbReference>
<dbReference type="InterPro" id="IPR025375">
    <property type="entry name" value="DUF4365"/>
</dbReference>
<name>A0A2S7AEF0_9XANT</name>
<comment type="caution">
    <text evidence="2">The sequence shown here is derived from an EMBL/GenBank/DDBJ whole genome shotgun (WGS) entry which is preliminary data.</text>
</comment>
<sequence length="297" mass="33862">MARYATTERVGINAVEAVVVRDFNWIWREQTISDMGIDAQIELVESEPTGRLVAVQVKCGLSNFREKDGCLWYYGSLVHLDYWMGHSLPVIIVAHLPERGITVWEAVTADSVTRTRSKWKIKIPIDQVFGVATKSSLVKYFDGDKAQQRARALAMDEPLMRHVITGGKVSVDIEKWVNKSLGRSPVTVYVHGADGNEIVARELFFLYAGYGIKDLVEAIFPWSTASLDEEFYDENFEGDEDDSVSRFSDDEWIDHRRNSSEIYPYCQSSGEVESYRLRLDLNQLGLSYTQFSNYLSK</sequence>
<evidence type="ECO:0000313" key="2">
    <source>
        <dbReference type="EMBL" id="PPU08130.1"/>
    </source>
</evidence>
<protein>
    <recommendedName>
        <fullName evidence="1">DUF4365 domain-containing protein</fullName>
    </recommendedName>
</protein>
<reference evidence="2 3" key="1">
    <citation type="submission" date="2016-08" db="EMBL/GenBank/DDBJ databases">
        <title>Evolution of the type three secretion system and type three effector repertoires in Xanthomonas.</title>
        <authorList>
            <person name="Merda D."/>
            <person name="Briand M."/>
            <person name="Bosis E."/>
            <person name="Rousseau C."/>
            <person name="Portier P."/>
            <person name="Jacques M.-A."/>
            <person name="Fischer-Le Saux M."/>
        </authorList>
    </citation>
    <scope>NUCLEOTIDE SEQUENCE [LARGE SCALE GENOMIC DNA]</scope>
    <source>
        <strain evidence="2 3">CFBP 7645</strain>
    </source>
</reference>
<feature type="domain" description="DUF4365" evidence="1">
    <location>
        <begin position="8"/>
        <end position="140"/>
    </location>
</feature>
<dbReference type="Pfam" id="PF14280">
    <property type="entry name" value="DUF4365"/>
    <property type="match status" value="1"/>
</dbReference>
<dbReference type="AlphaFoldDB" id="A0A2S7AEF0"/>
<accession>A0A2S7AEF0</accession>
<dbReference type="RefSeq" id="WP_104537559.1">
    <property type="nucleotide sequence ID" value="NZ_MIGY01000002.1"/>
</dbReference>
<organism evidence="2 3">
    <name type="scientific">Xanthomonas arboricola</name>
    <dbReference type="NCBI Taxonomy" id="56448"/>
    <lineage>
        <taxon>Bacteria</taxon>
        <taxon>Pseudomonadati</taxon>
        <taxon>Pseudomonadota</taxon>
        <taxon>Gammaproteobacteria</taxon>
        <taxon>Lysobacterales</taxon>
        <taxon>Lysobacteraceae</taxon>
        <taxon>Xanthomonas</taxon>
    </lineage>
</organism>
<proteinExistence type="predicted"/>
<gene>
    <name evidence="2" type="ORF">XarjCFBP7645_11315</name>
</gene>
<dbReference type="Proteomes" id="UP000239204">
    <property type="component" value="Unassembled WGS sequence"/>
</dbReference>
<evidence type="ECO:0000313" key="3">
    <source>
        <dbReference type="Proteomes" id="UP000239204"/>
    </source>
</evidence>